<dbReference type="InterPro" id="IPR029151">
    <property type="entry name" value="Sensor-like_sf"/>
</dbReference>
<dbReference type="PIR" id="G84137">
    <property type="entry name" value="G84137"/>
</dbReference>
<dbReference type="InterPro" id="IPR003660">
    <property type="entry name" value="HAMP_dom"/>
</dbReference>
<dbReference type="PROSITE" id="PS50885">
    <property type="entry name" value="HAMP"/>
    <property type="match status" value="1"/>
</dbReference>
<dbReference type="CDD" id="cd11386">
    <property type="entry name" value="MCP_signal"/>
    <property type="match status" value="1"/>
</dbReference>
<dbReference type="PROSITE" id="PS50111">
    <property type="entry name" value="CHEMOTAXIS_TRANSDUC_2"/>
    <property type="match status" value="1"/>
</dbReference>
<dbReference type="SUPFAM" id="SSF103190">
    <property type="entry name" value="Sensory domain-like"/>
    <property type="match status" value="1"/>
</dbReference>
<keyword evidence="7 9" id="KW-0807">Transducer</keyword>
<dbReference type="Gene3D" id="6.10.340.10">
    <property type="match status" value="1"/>
</dbReference>
<dbReference type="InterPro" id="IPR033479">
    <property type="entry name" value="dCache_1"/>
</dbReference>
<dbReference type="OrthoDB" id="9762005at2"/>
<evidence type="ECO:0000256" key="6">
    <source>
        <dbReference type="ARBA" id="ARBA00023136"/>
    </source>
</evidence>
<feature type="domain" description="HAMP" evidence="12">
    <location>
        <begin position="335"/>
        <end position="390"/>
    </location>
</feature>
<evidence type="ECO:0000259" key="11">
    <source>
        <dbReference type="PROSITE" id="PS50111"/>
    </source>
</evidence>
<organism evidence="13 14">
    <name type="scientific">Halalkalibacterium halodurans (strain ATCC BAA-125 / DSM 18197 / FERM 7344 / JCM 9153 / C-125)</name>
    <name type="common">Bacillus halodurans</name>
    <dbReference type="NCBI Taxonomy" id="272558"/>
    <lineage>
        <taxon>Bacteria</taxon>
        <taxon>Bacillati</taxon>
        <taxon>Bacillota</taxon>
        <taxon>Bacilli</taxon>
        <taxon>Bacillales</taxon>
        <taxon>Bacillaceae</taxon>
        <taxon>Halalkalibacterium (ex Joshi et al. 2022)</taxon>
    </lineage>
</organism>
<dbReference type="GO" id="GO:0007165">
    <property type="term" value="P:signal transduction"/>
    <property type="evidence" value="ECO:0007669"/>
    <property type="project" value="UniProtKB-KW"/>
</dbReference>
<evidence type="ECO:0000256" key="7">
    <source>
        <dbReference type="ARBA" id="ARBA00023224"/>
    </source>
</evidence>
<dbReference type="EMBL" id="BA000004">
    <property type="protein sequence ID" value="BAB07622.1"/>
    <property type="molecule type" value="Genomic_DNA"/>
</dbReference>
<dbReference type="SMART" id="SM00283">
    <property type="entry name" value="MA"/>
    <property type="match status" value="1"/>
</dbReference>
<dbReference type="CDD" id="cd06225">
    <property type="entry name" value="HAMP"/>
    <property type="match status" value="1"/>
</dbReference>
<sequence>MTLRTKMLVLILGSVFIIFGAVSAYSMYKTNQISVHMTSELMESENDRLALEVQLEVELALDSARALAHGLQGLKENDTASRDEVNAMLTAVLRENPTFIGTWTIWEPDAFDGKDEEFAGTDLHDATGRYIPYFYRGDNGQVLSEPSRDYDVPGDGDYYLVPKEAGKEVVLEPYLYEMNGELIMFLSVAVPVIDSGETVGVVGIDLSLDYIQDFINDYTFFDTGYGLLISNEGQVVSHPQAENVGGDISTLLPASMVQRVMERLKQGEDASFTVDSLIYDMSPVRLGQTDTPWSVMVIVPQKEVMAESRHLLFLLIGAVSAGLILITIIIVLIANNIIKPIKATIDVGNHLAQGDFTKDIPEAYLQRPDEVGDIARSFNSMKQSLSAMIHNVLKHAEQAAAASQELATSAEETKQTSNQIAVTINEIAEGATGQSEHAASILERMKTTVLEAQKGQQASIHALELANQSNQSALKGEQVTRTTVEHLQEVNAQVRTSVESVKSLGERSEEIGSIVTDISSIADQTNLLALNAAIEAARAGEHGKGFAVVAEEVRKLAAQSAESADKITQLVGGIQGETKEIVQLIEQNLVSVQRQMEYIQEVGRSLREIVHHTEGTKEQSQDMNSVLTQVLNHAETVLSSIEEISSIIEQSAASAEEVAAGAEEQSATVEEITNSSTNLAHMAEELNEEVSKFKL</sequence>
<evidence type="ECO:0000313" key="14">
    <source>
        <dbReference type="Proteomes" id="UP000001258"/>
    </source>
</evidence>
<evidence type="ECO:0000313" key="13">
    <source>
        <dbReference type="EMBL" id="BAB07622.1"/>
    </source>
</evidence>
<dbReference type="PANTHER" id="PTHR32089">
    <property type="entry name" value="METHYL-ACCEPTING CHEMOTAXIS PROTEIN MCPB"/>
    <property type="match status" value="1"/>
</dbReference>
<dbReference type="GO" id="GO:0006935">
    <property type="term" value="P:chemotaxis"/>
    <property type="evidence" value="ECO:0007669"/>
    <property type="project" value="UniProtKB-KW"/>
</dbReference>
<reference evidence="13 14" key="1">
    <citation type="journal article" date="2000" name="Nucleic Acids Res.">
        <title>Complete genome sequence of the alkaliphilic bacterium Bacillus halodurans and genomic sequence comparison with Bacillus subtilis.</title>
        <authorList>
            <person name="Takami H."/>
            <person name="Nakasone K."/>
            <person name="Takaki Y."/>
            <person name="Maeno G."/>
            <person name="Sasaki R."/>
            <person name="Masui N."/>
            <person name="Fuji F."/>
            <person name="Hirama C."/>
            <person name="Nakamura Y."/>
            <person name="Ogasawara N."/>
            <person name="Kuhara S."/>
            <person name="Horikoshi K."/>
        </authorList>
    </citation>
    <scope>NUCLEOTIDE SEQUENCE [LARGE SCALE GENOMIC DNA]</scope>
    <source>
        <strain evidence="14">ATCC BAA-125 / DSM 18197 / FERM 7344 / JCM 9153 / C-125</strain>
    </source>
</reference>
<dbReference type="eggNOG" id="COG0840">
    <property type="taxonomic scope" value="Bacteria"/>
</dbReference>
<keyword evidence="2" id="KW-1003">Cell membrane</keyword>
<dbReference type="Gene3D" id="3.30.450.20">
    <property type="entry name" value="PAS domain"/>
    <property type="match status" value="2"/>
</dbReference>
<keyword evidence="5 10" id="KW-1133">Transmembrane helix</keyword>
<comment type="subcellular location">
    <subcellularLocation>
        <location evidence="1">Cell membrane</location>
        <topology evidence="1">Multi-pass membrane protein</topology>
    </subcellularLocation>
</comment>
<dbReference type="SMART" id="SM00304">
    <property type="entry name" value="HAMP"/>
    <property type="match status" value="1"/>
</dbReference>
<dbReference type="RefSeq" id="WP_010900028.1">
    <property type="nucleotide sequence ID" value="NC_002570.2"/>
</dbReference>
<dbReference type="KEGG" id="bha:BH3903"/>
<feature type="domain" description="Methyl-accepting transducer" evidence="11">
    <location>
        <begin position="409"/>
        <end position="666"/>
    </location>
</feature>
<evidence type="ECO:0000256" key="5">
    <source>
        <dbReference type="ARBA" id="ARBA00022989"/>
    </source>
</evidence>
<proteinExistence type="inferred from homology"/>
<dbReference type="PANTHER" id="PTHR32089:SF112">
    <property type="entry name" value="LYSOZYME-LIKE PROTEIN-RELATED"/>
    <property type="match status" value="1"/>
</dbReference>
<dbReference type="HOGENOM" id="CLU_000445_107_19_9"/>
<keyword evidence="6 10" id="KW-0472">Membrane</keyword>
<evidence type="ECO:0000259" key="12">
    <source>
        <dbReference type="PROSITE" id="PS50885"/>
    </source>
</evidence>
<keyword evidence="14" id="KW-1185">Reference proteome</keyword>
<dbReference type="SUPFAM" id="SSF58104">
    <property type="entry name" value="Methyl-accepting chemotaxis protein (MCP) signaling domain"/>
    <property type="match status" value="1"/>
</dbReference>
<evidence type="ECO:0000256" key="1">
    <source>
        <dbReference type="ARBA" id="ARBA00004651"/>
    </source>
</evidence>
<evidence type="ECO:0000256" key="2">
    <source>
        <dbReference type="ARBA" id="ARBA00022475"/>
    </source>
</evidence>
<dbReference type="CDD" id="cd12912">
    <property type="entry name" value="PDC2_MCP_like"/>
    <property type="match status" value="1"/>
</dbReference>
<dbReference type="Pfam" id="PF02743">
    <property type="entry name" value="dCache_1"/>
    <property type="match status" value="1"/>
</dbReference>
<keyword evidence="4 10" id="KW-0812">Transmembrane</keyword>
<evidence type="ECO:0000256" key="9">
    <source>
        <dbReference type="PROSITE-ProRule" id="PRU00284"/>
    </source>
</evidence>
<dbReference type="AlphaFoldDB" id="Q9K629"/>
<feature type="transmembrane region" description="Helical" evidence="10">
    <location>
        <begin position="311"/>
        <end position="334"/>
    </location>
</feature>
<dbReference type="InterPro" id="IPR004089">
    <property type="entry name" value="MCPsignal_dom"/>
</dbReference>
<evidence type="ECO:0000256" key="3">
    <source>
        <dbReference type="ARBA" id="ARBA00022500"/>
    </source>
</evidence>
<keyword evidence="3" id="KW-0145">Chemotaxis</keyword>
<gene>
    <name evidence="13" type="primary">mcpB</name>
</gene>
<dbReference type="Pfam" id="PF00015">
    <property type="entry name" value="MCPsignal"/>
    <property type="match status" value="1"/>
</dbReference>
<evidence type="ECO:0000256" key="8">
    <source>
        <dbReference type="ARBA" id="ARBA00029447"/>
    </source>
</evidence>
<accession>Q9K629</accession>
<comment type="similarity">
    <text evidence="8">Belongs to the methyl-accepting chemotaxis (MCP) protein family.</text>
</comment>
<dbReference type="Proteomes" id="UP000001258">
    <property type="component" value="Chromosome"/>
</dbReference>
<evidence type="ECO:0000256" key="10">
    <source>
        <dbReference type="SAM" id="Phobius"/>
    </source>
</evidence>
<dbReference type="CDD" id="cd12913">
    <property type="entry name" value="PDC1_MCP_like"/>
    <property type="match status" value="1"/>
</dbReference>
<dbReference type="STRING" id="272558.gene:10729816"/>
<dbReference type="Gene3D" id="1.10.287.950">
    <property type="entry name" value="Methyl-accepting chemotaxis protein"/>
    <property type="match status" value="1"/>
</dbReference>
<dbReference type="GeneID" id="87599446"/>
<dbReference type="GO" id="GO:0005886">
    <property type="term" value="C:plasma membrane"/>
    <property type="evidence" value="ECO:0007669"/>
    <property type="project" value="UniProtKB-SubCell"/>
</dbReference>
<name>Q9K629_HALH5</name>
<dbReference type="Pfam" id="PF00672">
    <property type="entry name" value="HAMP"/>
    <property type="match status" value="1"/>
</dbReference>
<evidence type="ECO:0000256" key="4">
    <source>
        <dbReference type="ARBA" id="ARBA00022692"/>
    </source>
</evidence>
<protein>
    <submittedName>
        <fullName evidence="13">Methyl-accepting chemotaxis protein</fullName>
    </submittedName>
</protein>